<dbReference type="EMBL" id="PZAO01000003">
    <property type="protein sequence ID" value="PTG71002.1"/>
    <property type="molecule type" value="Genomic_DNA"/>
</dbReference>
<name>A0AAE5T0V0_STACR</name>
<evidence type="ECO:0000313" key="4">
    <source>
        <dbReference type="Proteomes" id="UP000242008"/>
    </source>
</evidence>
<dbReference type="Gene3D" id="3.30.530.20">
    <property type="match status" value="1"/>
</dbReference>
<evidence type="ECO:0000313" key="3">
    <source>
        <dbReference type="EMBL" id="PTG71002.1"/>
    </source>
</evidence>
<dbReference type="AlphaFoldDB" id="A0AAE5T0V0"/>
<protein>
    <submittedName>
        <fullName evidence="1">Uncharacterized protein</fullName>
    </submittedName>
</protein>
<organism evidence="1 6">
    <name type="scientific">Staphylococcus chromogenes</name>
    <name type="common">Staphylococcus hyicus subsp. chromogenes</name>
    <dbReference type="NCBI Taxonomy" id="46126"/>
    <lineage>
        <taxon>Bacteria</taxon>
        <taxon>Bacillati</taxon>
        <taxon>Bacillota</taxon>
        <taxon>Bacilli</taxon>
        <taxon>Bacillales</taxon>
        <taxon>Staphylococcaceae</taxon>
        <taxon>Staphylococcus</taxon>
    </lineage>
</organism>
<dbReference type="SUPFAM" id="SSF55961">
    <property type="entry name" value="Bet v1-like"/>
    <property type="match status" value="1"/>
</dbReference>
<evidence type="ECO:0000313" key="1">
    <source>
        <dbReference type="EMBL" id="PTG15512.1"/>
    </source>
</evidence>
<keyword evidence="4" id="KW-1185">Reference proteome</keyword>
<evidence type="ECO:0000313" key="5">
    <source>
        <dbReference type="Proteomes" id="UP000242144"/>
    </source>
</evidence>
<dbReference type="InterPro" id="IPR023393">
    <property type="entry name" value="START-like_dom_sf"/>
</dbReference>
<accession>A0AAE5T0V0</accession>
<dbReference type="Proteomes" id="UP000242008">
    <property type="component" value="Unassembled WGS sequence"/>
</dbReference>
<dbReference type="EMBL" id="PZBZ01000018">
    <property type="protein sequence ID" value="PTG15512.1"/>
    <property type="molecule type" value="Genomic_DNA"/>
</dbReference>
<reference evidence="1" key="2">
    <citation type="submission" date="2018-03" db="EMBL/GenBank/DDBJ databases">
        <authorList>
            <person name="Naushad S."/>
        </authorList>
    </citation>
    <scope>NUCLEOTIDE SEQUENCE</scope>
    <source>
        <strain evidence="2">SNUC 105</strain>
        <strain evidence="3">SNUC 1363</strain>
        <strain evidence="1">SNUC 505</strain>
    </source>
</reference>
<evidence type="ECO:0000313" key="6">
    <source>
        <dbReference type="Proteomes" id="UP000242704"/>
    </source>
</evidence>
<dbReference type="Proteomes" id="UP000242144">
    <property type="component" value="Unassembled WGS sequence"/>
</dbReference>
<dbReference type="EMBL" id="PZCM01000003">
    <property type="protein sequence ID" value="PTG28205.1"/>
    <property type="molecule type" value="Genomic_DNA"/>
</dbReference>
<gene>
    <name evidence="2" type="ORF">BU638_03695</name>
    <name evidence="1" type="ORF">BU653_04475</name>
    <name evidence="3" type="ORF">BU676_01980</name>
</gene>
<sequence>MLMEVQYSKTKTHAIQALTKTYETDIQTLFHYLSTNKGIQQWFPELSFDEDKLYFQLENQTPIAMHIWEYTKPTQIKFEWATGTVEMTLTALSPNETSLHLHESLPQTIEHLGMDFAGWQYKIDALKMLIEKGHMPNQSEFDFKARATQILDILKLK</sequence>
<dbReference type="Proteomes" id="UP000242704">
    <property type="component" value="Unassembled WGS sequence"/>
</dbReference>
<proteinExistence type="predicted"/>
<evidence type="ECO:0000313" key="2">
    <source>
        <dbReference type="EMBL" id="PTG28205.1"/>
    </source>
</evidence>
<reference evidence="4 5" key="1">
    <citation type="journal article" date="2016" name="Front. Microbiol.">
        <title>Comprehensive Phylogenetic Analysis of Bovine Non-aureus Staphylococci Species Based on Whole-Genome Sequencing.</title>
        <authorList>
            <person name="Naushad S."/>
            <person name="Barkema H.W."/>
            <person name="Luby C."/>
            <person name="Condas L.A."/>
            <person name="Nobrega D.B."/>
            <person name="Carson D.A."/>
            <person name="De Buck J."/>
        </authorList>
    </citation>
    <scope>NUCLEOTIDE SEQUENCE [LARGE SCALE GENOMIC DNA]</scope>
    <source>
        <strain evidence="2 5">SNUC 105</strain>
        <strain evidence="3 4">SNUC 1363</strain>
        <strain evidence="1 6">SNUC 505</strain>
    </source>
</reference>
<comment type="caution">
    <text evidence="1">The sequence shown here is derived from an EMBL/GenBank/DDBJ whole genome shotgun (WGS) entry which is preliminary data.</text>
</comment>